<keyword evidence="4" id="KW-0472">Membrane</keyword>
<evidence type="ECO:0000256" key="1">
    <source>
        <dbReference type="ARBA" id="ARBA00022679"/>
    </source>
</evidence>
<keyword evidence="3" id="KW-0902">Two-component regulatory system</keyword>
<dbReference type="GO" id="GO:0000160">
    <property type="term" value="P:phosphorelay signal transduction system"/>
    <property type="evidence" value="ECO:0007669"/>
    <property type="project" value="UniProtKB-KW"/>
</dbReference>
<dbReference type="InterPro" id="IPR045975">
    <property type="entry name" value="DUF5931"/>
</dbReference>
<feature type="domain" description="Histidine kinase/HSP90-like ATPase" evidence="5">
    <location>
        <begin position="291"/>
        <end position="384"/>
    </location>
</feature>
<dbReference type="EMBL" id="VIWT01000001">
    <property type="protein sequence ID" value="TWG00428.1"/>
    <property type="molecule type" value="Genomic_DNA"/>
</dbReference>
<feature type="transmembrane region" description="Helical" evidence="4">
    <location>
        <begin position="55"/>
        <end position="73"/>
    </location>
</feature>
<dbReference type="AlphaFoldDB" id="A0A561UM21"/>
<feature type="transmembrane region" description="Helical" evidence="4">
    <location>
        <begin position="79"/>
        <end position="100"/>
    </location>
</feature>
<protein>
    <submittedName>
        <fullName evidence="7">Histidine kinase</fullName>
    </submittedName>
</protein>
<name>A0A561UM21_9ACTN</name>
<keyword evidence="2 7" id="KW-0418">Kinase</keyword>
<dbReference type="Gene3D" id="3.30.565.10">
    <property type="entry name" value="Histidine kinase-like ATPase, C-terminal domain"/>
    <property type="match status" value="1"/>
</dbReference>
<dbReference type="InterPro" id="IPR003594">
    <property type="entry name" value="HATPase_dom"/>
</dbReference>
<dbReference type="SUPFAM" id="SSF55874">
    <property type="entry name" value="ATPase domain of HSP90 chaperone/DNA topoisomerase II/histidine kinase"/>
    <property type="match status" value="1"/>
</dbReference>
<dbReference type="GO" id="GO:0016301">
    <property type="term" value="F:kinase activity"/>
    <property type="evidence" value="ECO:0007669"/>
    <property type="project" value="UniProtKB-KW"/>
</dbReference>
<evidence type="ECO:0000256" key="4">
    <source>
        <dbReference type="SAM" id="Phobius"/>
    </source>
</evidence>
<feature type="domain" description="DUF5931" evidence="6">
    <location>
        <begin position="16"/>
        <end position="185"/>
    </location>
</feature>
<dbReference type="RefSeq" id="WP_246213631.1">
    <property type="nucleotide sequence ID" value="NZ_BAAAMZ010000014.1"/>
</dbReference>
<keyword evidence="8" id="KW-1185">Reference proteome</keyword>
<evidence type="ECO:0000313" key="7">
    <source>
        <dbReference type="EMBL" id="TWG00428.1"/>
    </source>
</evidence>
<proteinExistence type="predicted"/>
<dbReference type="PANTHER" id="PTHR24421">
    <property type="entry name" value="NITRATE/NITRITE SENSOR PROTEIN NARX-RELATED"/>
    <property type="match status" value="1"/>
</dbReference>
<evidence type="ECO:0000259" key="6">
    <source>
        <dbReference type="Pfam" id="PF19354"/>
    </source>
</evidence>
<accession>A0A561UM21</accession>
<keyword evidence="4" id="KW-0812">Transmembrane</keyword>
<comment type="caution">
    <text evidence="7">The sequence shown here is derived from an EMBL/GenBank/DDBJ whole genome shotgun (WGS) entry which is preliminary data.</text>
</comment>
<gene>
    <name evidence="7" type="ORF">FHX73_114305</name>
</gene>
<keyword evidence="1" id="KW-0808">Transferase</keyword>
<dbReference type="InterPro" id="IPR050482">
    <property type="entry name" value="Sensor_HK_TwoCompSys"/>
</dbReference>
<evidence type="ECO:0000256" key="2">
    <source>
        <dbReference type="ARBA" id="ARBA00022777"/>
    </source>
</evidence>
<dbReference type="InterPro" id="IPR036890">
    <property type="entry name" value="HATPase_C_sf"/>
</dbReference>
<reference evidence="7 8" key="1">
    <citation type="submission" date="2019-06" db="EMBL/GenBank/DDBJ databases">
        <title>Sequencing the genomes of 1000 actinobacteria strains.</title>
        <authorList>
            <person name="Klenk H.-P."/>
        </authorList>
    </citation>
    <scope>NUCLEOTIDE SEQUENCE [LARGE SCALE GENOMIC DNA]</scope>
    <source>
        <strain evidence="7 8">DSM 44826</strain>
    </source>
</reference>
<dbReference type="NCBIfam" id="NF047322">
    <property type="entry name" value="HK_morpho_MacS"/>
    <property type="match status" value="1"/>
</dbReference>
<feature type="transmembrane region" description="Helical" evidence="4">
    <location>
        <begin position="23"/>
        <end position="43"/>
    </location>
</feature>
<dbReference type="PANTHER" id="PTHR24421:SF61">
    <property type="entry name" value="OXYGEN SENSOR HISTIDINE KINASE NREB"/>
    <property type="match status" value="1"/>
</dbReference>
<keyword evidence="4" id="KW-1133">Transmembrane helix</keyword>
<evidence type="ECO:0000259" key="5">
    <source>
        <dbReference type="Pfam" id="PF02518"/>
    </source>
</evidence>
<organism evidence="7 8">
    <name type="scientific">Kitasatospora viridis</name>
    <dbReference type="NCBI Taxonomy" id="281105"/>
    <lineage>
        <taxon>Bacteria</taxon>
        <taxon>Bacillati</taxon>
        <taxon>Actinomycetota</taxon>
        <taxon>Actinomycetes</taxon>
        <taxon>Kitasatosporales</taxon>
        <taxon>Streptomycetaceae</taxon>
        <taxon>Kitasatospora</taxon>
    </lineage>
</organism>
<dbReference type="Proteomes" id="UP000317940">
    <property type="component" value="Unassembled WGS sequence"/>
</dbReference>
<dbReference type="Pfam" id="PF19354">
    <property type="entry name" value="DUF5931"/>
    <property type="match status" value="1"/>
</dbReference>
<sequence>MAVLRSGPDGAVAAGGMSVELPMWRAISIFRVLALGYALARYADAYRHYLHPVSGWIYLGALVIWTLATLRAFGSPTRLLWPVLVADLGMAVAGVVLSGIDDTPHRIAAGALTLDTIWAAGTVLGCAAKGGWRPASVAAVVIGGANIAFHGGFTGDNVHNTVLLLVAGVAIGYVMELARASEATLTQALKLEAAGRERARLTRDIHDGVLQVLALTQRQVPGELGRLAGEQERALRALMTGALVPEQRSDDDGPDGERDLRELLAPLAGERITVSAPGTPVLLPRDAAGELAAAVAAALDNVRRHAGEQARAWILLEDEPAAVTVSVRDDGPGFAAGRLAEARAAGRLGVAQSIEGRLRDLGGSAVFHSAPGQGVEVEMTVPREGGAR</sequence>
<evidence type="ECO:0000313" key="8">
    <source>
        <dbReference type="Proteomes" id="UP000317940"/>
    </source>
</evidence>
<evidence type="ECO:0000256" key="3">
    <source>
        <dbReference type="ARBA" id="ARBA00023012"/>
    </source>
</evidence>
<dbReference type="Pfam" id="PF02518">
    <property type="entry name" value="HATPase_c"/>
    <property type="match status" value="1"/>
</dbReference>